<feature type="compositionally biased region" description="Basic and acidic residues" evidence="1">
    <location>
        <begin position="58"/>
        <end position="74"/>
    </location>
</feature>
<accession>A0A328KKN6</accession>
<protein>
    <recommendedName>
        <fullName evidence="3">GerMN domain-containing protein</fullName>
    </recommendedName>
</protein>
<evidence type="ECO:0000256" key="2">
    <source>
        <dbReference type="SAM" id="SignalP"/>
    </source>
</evidence>
<feature type="signal peptide" evidence="2">
    <location>
        <begin position="1"/>
        <end position="21"/>
    </location>
</feature>
<dbReference type="Proteomes" id="UP000249099">
    <property type="component" value="Unassembled WGS sequence"/>
</dbReference>
<dbReference type="Pfam" id="PF10646">
    <property type="entry name" value="Germane"/>
    <property type="match status" value="1"/>
</dbReference>
<reference evidence="4 5" key="1">
    <citation type="submission" date="2017-03" db="EMBL/GenBank/DDBJ databases">
        <title>wgs assembly of Dolosigranulum pigrum KPL CDC strains.</title>
        <authorList>
            <person name="Brugger S.D."/>
            <person name="Pettigrew M."/>
            <person name="Kong Y."/>
            <person name="Lemon K.P."/>
        </authorList>
    </citation>
    <scope>NUCLEOTIDE SEQUENCE [LARGE SCALE GENOMIC DNA]</scope>
    <source>
        <strain evidence="4 5">KPL1931_CDC4294-98</strain>
    </source>
</reference>
<evidence type="ECO:0000313" key="5">
    <source>
        <dbReference type="Proteomes" id="UP000249099"/>
    </source>
</evidence>
<comment type="caution">
    <text evidence="4">The sequence shown here is derived from an EMBL/GenBank/DDBJ whole genome shotgun (WGS) entry which is preliminary data.</text>
</comment>
<feature type="region of interest" description="Disordered" evidence="1">
    <location>
        <begin position="23"/>
        <end position="91"/>
    </location>
</feature>
<feature type="domain" description="GerMN" evidence="3">
    <location>
        <begin position="300"/>
        <end position="388"/>
    </location>
</feature>
<evidence type="ECO:0000256" key="1">
    <source>
        <dbReference type="SAM" id="MobiDB-lite"/>
    </source>
</evidence>
<dbReference type="AlphaFoldDB" id="A0A328KKN6"/>
<name>A0A328KKN6_9LACT</name>
<dbReference type="SMART" id="SM00909">
    <property type="entry name" value="Germane"/>
    <property type="match status" value="1"/>
</dbReference>
<gene>
    <name evidence="4" type="ORF">B8A44_05710</name>
</gene>
<feature type="chain" id="PRO_5039355272" description="GerMN domain-containing protein" evidence="2">
    <location>
        <begin position="22"/>
        <end position="407"/>
    </location>
</feature>
<dbReference type="PROSITE" id="PS51257">
    <property type="entry name" value="PROKAR_LIPOPROTEIN"/>
    <property type="match status" value="1"/>
</dbReference>
<dbReference type="EMBL" id="NAQV01000016">
    <property type="protein sequence ID" value="RAN63356.1"/>
    <property type="molecule type" value="Genomic_DNA"/>
</dbReference>
<dbReference type="InterPro" id="IPR019606">
    <property type="entry name" value="GerMN"/>
</dbReference>
<organism evidence="4 5">
    <name type="scientific">Dolosigranulum pigrum</name>
    <dbReference type="NCBI Taxonomy" id="29394"/>
    <lineage>
        <taxon>Bacteria</taxon>
        <taxon>Bacillati</taxon>
        <taxon>Bacillota</taxon>
        <taxon>Bacilli</taxon>
        <taxon>Lactobacillales</taxon>
        <taxon>Carnobacteriaceae</taxon>
        <taxon>Dolosigranulum</taxon>
    </lineage>
</organism>
<feature type="compositionally biased region" description="Acidic residues" evidence="1">
    <location>
        <begin position="76"/>
        <end position="85"/>
    </location>
</feature>
<proteinExistence type="predicted"/>
<keyword evidence="2" id="KW-0732">Signal</keyword>
<sequence length="407" mass="45700">MQMKKLLVSLLASSVMLVACGQKTQTEAEEQEKQEQVADAQQTDNVAIESVNDQSSQENKDKEKSVEDVTKSPSEESGDESEAANELEQWLPKTPNVERIYTGEGSEFAEFTTYPQFIHENTVQIKHQNPGITTYSIYEYREDSIVEIFTHRGSLMRDDFSNTAKTSDSEGEEIVLKMPIEVGTQWEDREGQTVEITATDLELAAPNGTVPGIEVTTTTIDQDGYEGKIHRYYGKDIGLVKEVTELGSDAEMTVTSTLTEYNTDTVEKIPFTLYALDYQTLDQAIEIEMEFELKTNDPIRLALTDKLKEELDNEATNLLPDKAMINYMYLDDDRIVHVDFSKELATEMQAGASGELEILYRIVDTIANLYQAEAVNLTLDGDAYNKGGHVHIDKNQLLYPTHGPMAQ</sequence>
<evidence type="ECO:0000259" key="3">
    <source>
        <dbReference type="SMART" id="SM00909"/>
    </source>
</evidence>
<evidence type="ECO:0000313" key="4">
    <source>
        <dbReference type="EMBL" id="RAN63356.1"/>
    </source>
</evidence>